<feature type="transmembrane region" description="Helical" evidence="1">
    <location>
        <begin position="89"/>
        <end position="109"/>
    </location>
</feature>
<feature type="transmembrane region" description="Helical" evidence="1">
    <location>
        <begin position="121"/>
        <end position="145"/>
    </location>
</feature>
<dbReference type="GeneID" id="106812517"/>
<dbReference type="RefSeq" id="XP_014671898.1">
    <property type="nucleotide sequence ID" value="XM_014816412.1"/>
</dbReference>
<dbReference type="Gene3D" id="1.20.1250.20">
    <property type="entry name" value="MFS general substrate transporter like domains"/>
    <property type="match status" value="1"/>
</dbReference>
<keyword evidence="1" id="KW-0812">Transmembrane</keyword>
<evidence type="ECO:0000313" key="2">
    <source>
        <dbReference type="Proteomes" id="UP000695022"/>
    </source>
</evidence>
<feature type="transmembrane region" description="Helical" evidence="1">
    <location>
        <begin position="200"/>
        <end position="224"/>
    </location>
</feature>
<feature type="transmembrane region" description="Helical" evidence="1">
    <location>
        <begin position="7"/>
        <end position="27"/>
    </location>
</feature>
<evidence type="ECO:0000313" key="3">
    <source>
        <dbReference type="RefSeq" id="XP_014671898.1"/>
    </source>
</evidence>
<dbReference type="SUPFAM" id="SSF103473">
    <property type="entry name" value="MFS general substrate transporter"/>
    <property type="match status" value="1"/>
</dbReference>
<dbReference type="PANTHER" id="PTHR24002">
    <property type="entry name" value="SOLUTE CARRIER FAMILY 22 MEMBER 18"/>
    <property type="match status" value="1"/>
</dbReference>
<dbReference type="PANTHER" id="PTHR24002:SF3">
    <property type="entry name" value="SOLUTE CARRIER FAMILY 22 MEMBER 18"/>
    <property type="match status" value="1"/>
</dbReference>
<sequence length="351" mass="38499">ILEDRPLWSSIRYFAPILIFLLYGSLIDVLGSYWSFIISVLSVLIGATLQVITEPNSMADIFRYLSALQNGHVALQVIAARMTTSGMQLTSLCWVNAAYSSAIYAGPYLKKLLSQLIGSNIPMAQVAAIVSAMSLVLTVVFLPYLNRKKGHYNDQTQVQPNTTTAFSNLALKQVTEFPILLALVTFPVFCYHHYDLEPGVISWLLSCHRFVFVIATSTLPMLAIIVGERSIVDTSYILLLCTFIRMAWHVNGGVLDVAITHLPIGYGLAVYSGMLTADITRSTSLKHVGKALFLTKLCALGLQRTSAVVGQTLARTENLVSLPLLGGATYGILLCGSIAMRFFPEQRRSAR</sequence>
<feature type="transmembrane region" description="Helical" evidence="1">
    <location>
        <begin position="33"/>
        <end position="53"/>
    </location>
</feature>
<organism evidence="2 3">
    <name type="scientific">Priapulus caudatus</name>
    <name type="common">Priapulid worm</name>
    <dbReference type="NCBI Taxonomy" id="37621"/>
    <lineage>
        <taxon>Eukaryota</taxon>
        <taxon>Metazoa</taxon>
        <taxon>Ecdysozoa</taxon>
        <taxon>Scalidophora</taxon>
        <taxon>Priapulida</taxon>
        <taxon>Priapulimorpha</taxon>
        <taxon>Priapulimorphida</taxon>
        <taxon>Priapulidae</taxon>
        <taxon>Priapulus</taxon>
    </lineage>
</organism>
<proteinExistence type="predicted"/>
<accession>A0ABM1EI77</accession>
<keyword evidence="1" id="KW-0472">Membrane</keyword>
<feature type="transmembrane region" description="Helical" evidence="1">
    <location>
        <begin position="320"/>
        <end position="343"/>
    </location>
</feature>
<evidence type="ECO:0000256" key="1">
    <source>
        <dbReference type="SAM" id="Phobius"/>
    </source>
</evidence>
<keyword evidence="1" id="KW-1133">Transmembrane helix</keyword>
<protein>
    <submittedName>
        <fullName evidence="3">Uncharacterized protein LOC106812517</fullName>
    </submittedName>
</protein>
<gene>
    <name evidence="3" type="primary">LOC106812517</name>
</gene>
<feature type="non-terminal residue" evidence="3">
    <location>
        <position position="1"/>
    </location>
</feature>
<feature type="transmembrane region" description="Helical" evidence="1">
    <location>
        <begin position="177"/>
        <end position="194"/>
    </location>
</feature>
<dbReference type="InterPro" id="IPR036259">
    <property type="entry name" value="MFS_trans_sf"/>
</dbReference>
<reference evidence="3" key="1">
    <citation type="submission" date="2025-08" db="UniProtKB">
        <authorList>
            <consortium name="RefSeq"/>
        </authorList>
    </citation>
    <scope>IDENTIFICATION</scope>
</reference>
<name>A0ABM1EI77_PRICU</name>
<keyword evidence="2" id="KW-1185">Reference proteome</keyword>
<dbReference type="Proteomes" id="UP000695022">
    <property type="component" value="Unplaced"/>
</dbReference>